<evidence type="ECO:0000256" key="7">
    <source>
        <dbReference type="SAM" id="Phobius"/>
    </source>
</evidence>
<dbReference type="AlphaFoldDB" id="A0A222MX55"/>
<evidence type="ECO:0000256" key="3">
    <source>
        <dbReference type="ARBA" id="ARBA00022475"/>
    </source>
</evidence>
<evidence type="ECO:0000259" key="9">
    <source>
        <dbReference type="Pfam" id="PF06750"/>
    </source>
</evidence>
<comment type="subcellular location">
    <subcellularLocation>
        <location evidence="1">Cell membrane</location>
        <topology evidence="1">Multi-pass membrane protein</topology>
    </subcellularLocation>
</comment>
<dbReference type="Pfam" id="PF06750">
    <property type="entry name" value="A24_N_bact"/>
    <property type="match status" value="1"/>
</dbReference>
<dbReference type="Proteomes" id="UP000201169">
    <property type="component" value="Chromosome"/>
</dbReference>
<evidence type="ECO:0000256" key="5">
    <source>
        <dbReference type="ARBA" id="ARBA00022989"/>
    </source>
</evidence>
<dbReference type="KEGG" id="cavi:CAV_0936"/>
<name>A0A222MX55_9BACT</name>
<dbReference type="InterPro" id="IPR010627">
    <property type="entry name" value="Prepilin_pept_A24_N"/>
</dbReference>
<dbReference type="OrthoDB" id="9789291at2"/>
<keyword evidence="11" id="KW-1185">Reference proteome</keyword>
<dbReference type="GO" id="GO:0004190">
    <property type="term" value="F:aspartic-type endopeptidase activity"/>
    <property type="evidence" value="ECO:0007669"/>
    <property type="project" value="InterPro"/>
</dbReference>
<dbReference type="PANTHER" id="PTHR30487:SF0">
    <property type="entry name" value="PREPILIN LEADER PEPTIDASE_N-METHYLTRANSFERASE-RELATED"/>
    <property type="match status" value="1"/>
</dbReference>
<evidence type="ECO:0000313" key="10">
    <source>
        <dbReference type="EMBL" id="ASQ30597.1"/>
    </source>
</evidence>
<sequence>MIYLFTFVFAACFASFFTSLADRISYKRAVFASRSYCDNCFKTLKFWHLIPIFSYIFLKARCSFCKKKLSFHLILGELLCVALAFVALFYTESFVDFLLLSLYFFILYTLSLIDIRLRAVPEFLLFILFVISFFYMFDKLAFFDFYSDSFLLRICLFAGFIFLLKSLVSFFLNFKKYNKNLESMGEADILLISSMSSILGFYHSFCMLFLASLLAIIPCIRARLNGDLRYELPMFPFLSISFVIVFVGRNYEINL</sequence>
<keyword evidence="6 7" id="KW-0472">Membrane</keyword>
<proteinExistence type="inferred from homology"/>
<evidence type="ECO:0000256" key="6">
    <source>
        <dbReference type="ARBA" id="ARBA00023136"/>
    </source>
</evidence>
<evidence type="ECO:0000259" key="8">
    <source>
        <dbReference type="Pfam" id="PF01478"/>
    </source>
</evidence>
<gene>
    <name evidence="10" type="ORF">CAV_0936</name>
</gene>
<keyword evidence="5 7" id="KW-1133">Transmembrane helix</keyword>
<feature type="transmembrane region" description="Helical" evidence="7">
    <location>
        <begin position="149"/>
        <end position="168"/>
    </location>
</feature>
<feature type="transmembrane region" description="Helical" evidence="7">
    <location>
        <begin position="189"/>
        <end position="217"/>
    </location>
</feature>
<comment type="similarity">
    <text evidence="2">Belongs to the peptidase A24 family.</text>
</comment>
<evidence type="ECO:0000256" key="2">
    <source>
        <dbReference type="ARBA" id="ARBA00005801"/>
    </source>
</evidence>
<accession>A0A222MX55</accession>
<dbReference type="InterPro" id="IPR050882">
    <property type="entry name" value="Prepilin_peptidase/N-MTase"/>
</dbReference>
<feature type="domain" description="Prepilin type IV endopeptidase peptidase" evidence="8">
    <location>
        <begin position="102"/>
        <end position="219"/>
    </location>
</feature>
<dbReference type="InterPro" id="IPR000045">
    <property type="entry name" value="Prepilin_IV_endopep_pep"/>
</dbReference>
<feature type="transmembrane region" description="Helical" evidence="7">
    <location>
        <begin position="69"/>
        <end position="91"/>
    </location>
</feature>
<feature type="domain" description="Prepilin peptidase A24 N-terminal" evidence="9">
    <location>
        <begin position="8"/>
        <end position="88"/>
    </location>
</feature>
<evidence type="ECO:0000256" key="1">
    <source>
        <dbReference type="ARBA" id="ARBA00004651"/>
    </source>
</evidence>
<feature type="transmembrane region" description="Helical" evidence="7">
    <location>
        <begin position="97"/>
        <end position="113"/>
    </location>
</feature>
<keyword evidence="4 7" id="KW-0812">Transmembrane</keyword>
<reference evidence="10 11" key="1">
    <citation type="submission" date="2017-07" db="EMBL/GenBank/DDBJ databases">
        <title>Analysis of two Campylobacter avium genomes and identification of a novel hippuricase gene.</title>
        <authorList>
            <person name="Miller W.G."/>
            <person name="Chapman M.H."/>
            <person name="Yee E."/>
            <person name="Revez J."/>
            <person name="Bono J.L."/>
            <person name="Rossi M."/>
        </authorList>
    </citation>
    <scope>NUCLEOTIDE SEQUENCE [LARGE SCALE GENOMIC DNA]</scope>
    <source>
        <strain evidence="10 11">LMG 24591</strain>
    </source>
</reference>
<dbReference type="RefSeq" id="WP_094325350.1">
    <property type="nucleotide sequence ID" value="NZ_CP022347.1"/>
</dbReference>
<evidence type="ECO:0000256" key="4">
    <source>
        <dbReference type="ARBA" id="ARBA00022692"/>
    </source>
</evidence>
<protein>
    <submittedName>
        <fullName evidence="10">Peptidase A24 N-terminal domain protein, putative prepilin signal peptidase</fullName>
    </submittedName>
</protein>
<dbReference type="Pfam" id="PF01478">
    <property type="entry name" value="Peptidase_A24"/>
    <property type="match status" value="1"/>
</dbReference>
<dbReference type="GO" id="GO:0005886">
    <property type="term" value="C:plasma membrane"/>
    <property type="evidence" value="ECO:0007669"/>
    <property type="project" value="UniProtKB-SubCell"/>
</dbReference>
<keyword evidence="3" id="KW-1003">Cell membrane</keyword>
<dbReference type="GO" id="GO:0006465">
    <property type="term" value="P:signal peptide processing"/>
    <property type="evidence" value="ECO:0007669"/>
    <property type="project" value="TreeGrafter"/>
</dbReference>
<dbReference type="PANTHER" id="PTHR30487">
    <property type="entry name" value="TYPE 4 PREPILIN-LIKE PROTEINS LEADER PEPTIDE-PROCESSING ENZYME"/>
    <property type="match status" value="1"/>
</dbReference>
<dbReference type="EMBL" id="CP022347">
    <property type="protein sequence ID" value="ASQ30597.1"/>
    <property type="molecule type" value="Genomic_DNA"/>
</dbReference>
<feature type="transmembrane region" description="Helical" evidence="7">
    <location>
        <begin position="120"/>
        <end position="137"/>
    </location>
</feature>
<evidence type="ECO:0000313" key="11">
    <source>
        <dbReference type="Proteomes" id="UP000201169"/>
    </source>
</evidence>
<organism evidence="10 11">
    <name type="scientific">Campylobacter avium LMG 24591</name>
    <dbReference type="NCBI Taxonomy" id="522484"/>
    <lineage>
        <taxon>Bacteria</taxon>
        <taxon>Pseudomonadati</taxon>
        <taxon>Campylobacterota</taxon>
        <taxon>Epsilonproteobacteria</taxon>
        <taxon>Campylobacterales</taxon>
        <taxon>Campylobacteraceae</taxon>
        <taxon>Campylobacter</taxon>
    </lineage>
</organism>
<feature type="transmembrane region" description="Helical" evidence="7">
    <location>
        <begin position="232"/>
        <end position="251"/>
    </location>
</feature>